<dbReference type="CDD" id="cd01344">
    <property type="entry name" value="PL2_Passenger_AT"/>
    <property type="match status" value="1"/>
</dbReference>
<evidence type="ECO:0000256" key="5">
    <source>
        <dbReference type="PROSITE-ProRule" id="PRU01240"/>
    </source>
</evidence>
<keyword evidence="4 5" id="KW-0720">Serine protease</keyword>
<dbReference type="Proteomes" id="UP000832034">
    <property type="component" value="Chromosome"/>
</dbReference>
<dbReference type="InterPro" id="IPR036709">
    <property type="entry name" value="Autotransporte_beta_dom_sf"/>
</dbReference>
<proteinExistence type="inferred from homology"/>
<dbReference type="NCBIfam" id="TIGR02601">
    <property type="entry name" value="autotrns_rpt"/>
    <property type="match status" value="1"/>
</dbReference>
<evidence type="ECO:0000256" key="1">
    <source>
        <dbReference type="ARBA" id="ARBA00022670"/>
    </source>
</evidence>
<name>A0ABY4E8W8_VITST</name>
<reference evidence="8" key="2">
    <citation type="journal article" date="2022" name="Res Sq">
        <title>Evolution of multicellular longitudinally dividing oral cavity symbionts (Neisseriaceae).</title>
        <authorList>
            <person name="Nyongesa S."/>
            <person name="Weber P."/>
            <person name="Bernet E."/>
            <person name="Pullido F."/>
            <person name="Nieckarz M."/>
            <person name="Delaby M."/>
            <person name="Nieves C."/>
            <person name="Viehboeck T."/>
            <person name="Krause N."/>
            <person name="Rivera-Millot A."/>
            <person name="Nakamura A."/>
            <person name="Vischer N."/>
            <person name="VanNieuwenhze M."/>
            <person name="Brun Y."/>
            <person name="Cava F."/>
            <person name="Bulgheresi S."/>
            <person name="Veyrier F."/>
        </authorList>
    </citation>
    <scope>NUCLEOTIDE SEQUENCE</scope>
    <source>
        <strain evidence="8">SAG 1488-6</strain>
    </source>
</reference>
<accession>A0ABY4E8W8</accession>
<dbReference type="SUPFAM" id="SSF52743">
    <property type="entry name" value="Subtilisin-like"/>
    <property type="match status" value="1"/>
</dbReference>
<dbReference type="PROSITE" id="PS51892">
    <property type="entry name" value="SUBTILASE"/>
    <property type="match status" value="1"/>
</dbReference>
<feature type="domain" description="Autotransporter" evidence="7">
    <location>
        <begin position="762"/>
        <end position="1036"/>
    </location>
</feature>
<dbReference type="Pfam" id="PF00082">
    <property type="entry name" value="Peptidase_S8"/>
    <property type="match status" value="1"/>
</dbReference>
<feature type="compositionally biased region" description="Low complexity" evidence="6">
    <location>
        <begin position="644"/>
        <end position="657"/>
    </location>
</feature>
<dbReference type="InterPro" id="IPR011050">
    <property type="entry name" value="Pectin_lyase_fold/virulence"/>
</dbReference>
<dbReference type="Gene3D" id="2.40.128.130">
    <property type="entry name" value="Autotransporter beta-domain"/>
    <property type="match status" value="1"/>
</dbReference>
<evidence type="ECO:0000259" key="7">
    <source>
        <dbReference type="PROSITE" id="PS51208"/>
    </source>
</evidence>
<dbReference type="InterPro" id="IPR000209">
    <property type="entry name" value="Peptidase_S8/S53_dom"/>
</dbReference>
<dbReference type="SUPFAM" id="SSF103515">
    <property type="entry name" value="Autotransporter"/>
    <property type="match status" value="1"/>
</dbReference>
<dbReference type="InterPro" id="IPR043990">
    <property type="entry name" value="AC_1"/>
</dbReference>
<gene>
    <name evidence="8" type="ORF">LVJ81_11275</name>
</gene>
<evidence type="ECO:0000256" key="2">
    <source>
        <dbReference type="ARBA" id="ARBA00022729"/>
    </source>
</evidence>
<dbReference type="InterPro" id="IPR051551">
    <property type="entry name" value="Autotransporter_adhesion"/>
</dbReference>
<dbReference type="Pfam" id="PF03797">
    <property type="entry name" value="Autotransporter"/>
    <property type="match status" value="1"/>
</dbReference>
<evidence type="ECO:0000256" key="4">
    <source>
        <dbReference type="ARBA" id="ARBA00022825"/>
    </source>
</evidence>
<dbReference type="InterPro" id="IPR005546">
    <property type="entry name" value="Autotransporte_beta"/>
</dbReference>
<organism evidence="8 9">
    <name type="scientific">Vitreoscilla stercoraria</name>
    <dbReference type="NCBI Taxonomy" id="61"/>
    <lineage>
        <taxon>Bacteria</taxon>
        <taxon>Pseudomonadati</taxon>
        <taxon>Pseudomonadota</taxon>
        <taxon>Betaproteobacteria</taxon>
        <taxon>Neisseriales</taxon>
        <taxon>Neisseriaceae</taxon>
        <taxon>Vitreoscilla</taxon>
    </lineage>
</organism>
<evidence type="ECO:0000256" key="3">
    <source>
        <dbReference type="ARBA" id="ARBA00022801"/>
    </source>
</evidence>
<evidence type="ECO:0000313" key="9">
    <source>
        <dbReference type="Proteomes" id="UP000832034"/>
    </source>
</evidence>
<feature type="compositionally biased region" description="Polar residues" evidence="6">
    <location>
        <begin position="658"/>
        <end position="668"/>
    </location>
</feature>
<dbReference type="EMBL" id="CP091512">
    <property type="protein sequence ID" value="UOO92186.1"/>
    <property type="molecule type" value="Genomic_DNA"/>
</dbReference>
<dbReference type="SMART" id="SM00869">
    <property type="entry name" value="Autotransporter"/>
    <property type="match status" value="1"/>
</dbReference>
<dbReference type="NCBIfam" id="TIGR01414">
    <property type="entry name" value="autotrans_barl"/>
    <property type="match status" value="1"/>
</dbReference>
<dbReference type="InterPro" id="IPR015500">
    <property type="entry name" value="Peptidase_S8_subtilisin-rel"/>
</dbReference>
<dbReference type="InterPro" id="IPR023828">
    <property type="entry name" value="Peptidase_S8_Ser-AS"/>
</dbReference>
<evidence type="ECO:0000313" key="8">
    <source>
        <dbReference type="EMBL" id="UOO92186.1"/>
    </source>
</evidence>
<dbReference type="SUPFAM" id="SSF51126">
    <property type="entry name" value="Pectin lyase-like"/>
    <property type="match status" value="1"/>
</dbReference>
<dbReference type="PROSITE" id="PS00138">
    <property type="entry name" value="SUBTILASE_SER"/>
    <property type="match status" value="1"/>
</dbReference>
<dbReference type="RefSeq" id="WP_019958207.1">
    <property type="nucleotide sequence ID" value="NZ_CP091512.1"/>
</dbReference>
<evidence type="ECO:0000256" key="6">
    <source>
        <dbReference type="SAM" id="MobiDB-lite"/>
    </source>
</evidence>
<feature type="active site" description="Charge relay system" evidence="5">
    <location>
        <position position="315"/>
    </location>
</feature>
<keyword evidence="9" id="KW-1185">Reference proteome</keyword>
<dbReference type="PANTHER" id="PTHR35037">
    <property type="entry name" value="C-TERMINAL REGION OF AIDA-LIKE PROTEIN"/>
    <property type="match status" value="1"/>
</dbReference>
<dbReference type="Pfam" id="PF18883">
    <property type="entry name" value="AC_1"/>
    <property type="match status" value="1"/>
</dbReference>
<dbReference type="PANTHER" id="PTHR35037:SF3">
    <property type="entry name" value="C-TERMINAL REGION OF AIDA-LIKE PROTEIN"/>
    <property type="match status" value="1"/>
</dbReference>
<sequence length="1036" mass="112296">MKSVSGNVYHLKWNELTQDWVVIHTVDVDSAHGMTLSKASVVSAMVIGLGSPVAYASSSYQQKSLLERQGINGRGVTVAYLDTGTSFDNAMFALGNHRNQITQGLAVNAVVAQNSDGRLYFTDDIRTSQSEHGTWMTYTILKQAPQANVLVGMLQGEGFNGRLEDYYNAVVKISSERPVKIIGTSTAWGNYNDALVPFNSYKKQYDQIKANNALVVSAAGNDWPSTFAYAPLIEYTASINKNEALKYQGQYYGHWINVTGLNQTATDAADDIQHCNISMYYCVAAPQGPALRDEQGDFLRDEASNIRYGEYYGTSWAAPNVTAIAGLVEQRYPWMSAKNIFEVVLGTADDIGAAGIDEQTGWGAVNRDAAIGGYGQFAWGQSELDIPQEQTAYFDNNIGDDRSVSRAAGGFDKKGRGVLVLNGHNTYRGNSNVHAGTVVVNGSNVNSSFHVYQDANLVVGDVKASVKNLNNAGRVSLAHVNSELDVLGNYHGETGSHMDVYAHLSVADQVQMGSVNIHGNSSGESAVSVRQAGGANGLIANRQAEADGYLLIAVKGDSKAQFKQVGRITAGAYEYQLQRGQTNANNWYLKTEVTKPETPVATNSPLTPEADESLDSQPQTPPLQNNGSLTSKPTESQPAQPEIDQLQDTQPQTPPVQNNGSLGSNSVANEPVLPQTENKPNQPESGLVEAVPNVTDTDTETVTGNLAQSNQPSQPVPSAIVATPVYRPEAATVIGHQVAVHQLFDMHTLGARRQFQQRNVNNLGNQKDVWVAYRRDDEHYDVGGKQVRLDATYDAVQTGVKIIGNDHFQVGVTAAYGQYDSRSRSKITVYESKGKTTAYAAGAYAEYAQQPDSGKGLKVSSQILWNQFDYELNGENAAAVKYAAKGVSVQNKVSYGFEHTNAKGSRFSIQPQVMVDHHNIKANSVTLSDGTEVKTNNKALWRVGAGVKVQADMAVGQNSRIKPYAEVNVYQQNRNLSVEMDHHRVIFDGQRKVVDTQVGVVAQVGAQTEVWAGAGMQWGDSGYRKASGQIGVRYHF</sequence>
<feature type="compositionally biased region" description="Polar residues" evidence="6">
    <location>
        <begin position="675"/>
        <end position="684"/>
    </location>
</feature>
<dbReference type="InterPro" id="IPR036852">
    <property type="entry name" value="Peptidase_S8/S53_dom_sf"/>
</dbReference>
<comment type="similarity">
    <text evidence="5">Belongs to the peptidase S8 family.</text>
</comment>
<feature type="active site" description="Charge relay system" evidence="5">
    <location>
        <position position="132"/>
    </location>
</feature>
<dbReference type="PROSITE" id="PS51208">
    <property type="entry name" value="AUTOTRANSPORTER"/>
    <property type="match status" value="1"/>
</dbReference>
<dbReference type="PRINTS" id="PR00723">
    <property type="entry name" value="SUBTILISIN"/>
</dbReference>
<feature type="region of interest" description="Disordered" evidence="6">
    <location>
        <begin position="595"/>
        <end position="693"/>
    </location>
</feature>
<feature type="active site" description="Charge relay system" evidence="5">
    <location>
        <position position="82"/>
    </location>
</feature>
<dbReference type="Gene3D" id="3.40.50.200">
    <property type="entry name" value="Peptidase S8/S53 domain"/>
    <property type="match status" value="1"/>
</dbReference>
<keyword evidence="2" id="KW-0732">Signal</keyword>
<keyword evidence="1 5" id="KW-0645">Protease</keyword>
<dbReference type="InterPro" id="IPR006315">
    <property type="entry name" value="OM_autotransptr_brl_dom"/>
</dbReference>
<keyword evidence="3 5" id="KW-0378">Hydrolase</keyword>
<protein>
    <submittedName>
        <fullName evidence="8">Autotransporter outer membrane beta-barrel domain-containing protein</fullName>
    </submittedName>
</protein>
<reference evidence="8" key="1">
    <citation type="submission" date="2021-12" db="EMBL/GenBank/DDBJ databases">
        <authorList>
            <person name="Veyrier F.J."/>
        </authorList>
    </citation>
    <scope>NUCLEOTIDE SEQUENCE</scope>
    <source>
        <strain evidence="8">SAG 1488-6</strain>
    </source>
</reference>
<dbReference type="InterPro" id="IPR013425">
    <property type="entry name" value="Autotrns_rpt"/>
</dbReference>
<feature type="compositionally biased region" description="Polar residues" evidence="6">
    <location>
        <begin position="615"/>
        <end position="639"/>
    </location>
</feature>